<dbReference type="AlphaFoldDB" id="A0A1D1YH14"/>
<evidence type="ECO:0000256" key="5">
    <source>
        <dbReference type="SAM" id="MobiDB-lite"/>
    </source>
</evidence>
<dbReference type="GO" id="GO:0005739">
    <property type="term" value="C:mitochondrion"/>
    <property type="evidence" value="ECO:0007669"/>
    <property type="project" value="UniProtKB-SubCell"/>
</dbReference>
<dbReference type="Pfam" id="PF08213">
    <property type="entry name" value="COX24_C"/>
    <property type="match status" value="1"/>
</dbReference>
<dbReference type="InterPro" id="IPR013177">
    <property type="entry name" value="Ribosomal_mS38_C"/>
</dbReference>
<dbReference type="EMBL" id="GDJX01014012">
    <property type="protein sequence ID" value="JAT53924.1"/>
    <property type="molecule type" value="Transcribed_RNA"/>
</dbReference>
<protein>
    <recommendedName>
        <fullName evidence="4">Small ribosomal subunit protein mS38</fullName>
    </recommendedName>
</protein>
<dbReference type="PANTHER" id="PTHR32035:SF3">
    <property type="entry name" value="SMALL RIBOSOMAL SUBUNIT PROTEIN MS38"/>
    <property type="match status" value="1"/>
</dbReference>
<feature type="region of interest" description="Disordered" evidence="5">
    <location>
        <begin position="49"/>
        <end position="84"/>
    </location>
</feature>
<accession>A0A1D1YH14</accession>
<evidence type="ECO:0000256" key="3">
    <source>
        <dbReference type="ARBA" id="ARBA00035647"/>
    </source>
</evidence>
<sequence length="251" mass="28802">MSLLNSKMLSLRMLTNAGRYNFQRSLVFQYADHNNFPRLAVNVVIKSYSSSSSSSSSSSTKTSPSSSSKKSNTTPTSSQKQELPFVPVKHIHIHPRELAQSAFFAEHRPLLNFGSEQAQQNEKTKQTSEEEDCEEENPGSSVNTTMLNNPISHFLNLFSFQTQQTIPNDIIANRFLSDIELKIKQEQLKESEINSIKNQQGQLVIIKAGRRKIERIRLSNIMQKRRMKMKKHKLKKLRKRTRALKKRLGKI</sequence>
<keyword evidence="2" id="KW-0496">Mitochondrion</keyword>
<gene>
    <name evidence="7" type="primary">cox24_1</name>
    <name evidence="7" type="ORF">g.131105</name>
</gene>
<organism evidence="7">
    <name type="scientific">Anthurium amnicola</name>
    <dbReference type="NCBI Taxonomy" id="1678845"/>
    <lineage>
        <taxon>Eukaryota</taxon>
        <taxon>Viridiplantae</taxon>
        <taxon>Streptophyta</taxon>
        <taxon>Embryophyta</taxon>
        <taxon>Tracheophyta</taxon>
        <taxon>Spermatophyta</taxon>
        <taxon>Magnoliopsida</taxon>
        <taxon>Liliopsida</taxon>
        <taxon>Araceae</taxon>
        <taxon>Pothoideae</taxon>
        <taxon>Potheae</taxon>
        <taxon>Anthurium</taxon>
    </lineage>
</organism>
<feature type="domain" description="Ribosomal protein mS38 C-terminal" evidence="6">
    <location>
        <begin position="217"/>
        <end position="250"/>
    </location>
</feature>
<evidence type="ECO:0000256" key="4">
    <source>
        <dbReference type="ARBA" id="ARBA00035682"/>
    </source>
</evidence>
<evidence type="ECO:0000256" key="2">
    <source>
        <dbReference type="ARBA" id="ARBA00023128"/>
    </source>
</evidence>
<feature type="compositionally biased region" description="Low complexity" evidence="5">
    <location>
        <begin position="49"/>
        <end position="78"/>
    </location>
</feature>
<comment type="similarity">
    <text evidence="3">Belongs to the mitochondrion-specific ribosomal protein mS38 family.</text>
</comment>
<reference evidence="7" key="1">
    <citation type="submission" date="2015-07" db="EMBL/GenBank/DDBJ databases">
        <title>Transcriptome Assembly of Anthurium amnicola.</title>
        <authorList>
            <person name="Suzuki J."/>
        </authorList>
    </citation>
    <scope>NUCLEOTIDE SEQUENCE</scope>
</reference>
<proteinExistence type="inferred from homology"/>
<dbReference type="SMART" id="SM01155">
    <property type="entry name" value="DUF1713"/>
    <property type="match status" value="1"/>
</dbReference>
<name>A0A1D1YH14_9ARAE</name>
<feature type="region of interest" description="Disordered" evidence="5">
    <location>
        <begin position="114"/>
        <end position="142"/>
    </location>
</feature>
<comment type="subcellular location">
    <subcellularLocation>
        <location evidence="1">Mitochondrion</location>
    </subcellularLocation>
</comment>
<evidence type="ECO:0000259" key="6">
    <source>
        <dbReference type="SMART" id="SM01155"/>
    </source>
</evidence>
<evidence type="ECO:0000313" key="7">
    <source>
        <dbReference type="EMBL" id="JAT53924.1"/>
    </source>
</evidence>
<evidence type="ECO:0000256" key="1">
    <source>
        <dbReference type="ARBA" id="ARBA00004173"/>
    </source>
</evidence>
<dbReference type="PANTHER" id="PTHR32035">
    <property type="entry name" value="AURORA KINASE A-INTERACTING PROTEIN"/>
    <property type="match status" value="1"/>
</dbReference>